<protein>
    <submittedName>
        <fullName evidence="1">PC4 domain-containing protein</fullName>
    </submittedName>
</protein>
<dbReference type="Proteomes" id="UP000886998">
    <property type="component" value="Unassembled WGS sequence"/>
</dbReference>
<reference evidence="1" key="1">
    <citation type="submission" date="2020-08" db="EMBL/GenBank/DDBJ databases">
        <title>Multicomponent nature underlies the extraordinary mechanical properties of spider dragline silk.</title>
        <authorList>
            <person name="Kono N."/>
            <person name="Nakamura H."/>
            <person name="Mori M."/>
            <person name="Yoshida Y."/>
            <person name="Ohtoshi R."/>
            <person name="Malay A.D."/>
            <person name="Moran D.A.P."/>
            <person name="Tomita M."/>
            <person name="Numata K."/>
            <person name="Arakawa K."/>
        </authorList>
    </citation>
    <scope>NUCLEOTIDE SEQUENCE</scope>
</reference>
<dbReference type="Gene3D" id="2.30.31.10">
    <property type="entry name" value="Transcriptional Coactivator Pc4, Chain A"/>
    <property type="match status" value="1"/>
</dbReference>
<sequence>MKRATPLVFSNPRAKIVCFDKDNGKASSFKPDDVPENHFHLGGHNYAVVSDFADVARIHLHSYKLDATGSLRPTKDGITVTPSVWLALVREFAQFIKPLKMEKTYEVYYGKCDSRCKPVPKKREKLSKLDGSNGQSASSQMWVLMRILPLLIGDKVPYNNDFWNLYLLRLTIIDTLMAPVISLPETYALAENIADHHKLFLIFSPNTHLTPRMLFALHYPRIIRQLGLPVRVNRLLVQTYIENYDCRPSTKDKLDLAKDIVSTFPVLKGSDGEGYEKWFGPNVRGAQATGFIADRFKNFRFRNLSVVENEELGIGRINTKEKAQERISGH</sequence>
<gene>
    <name evidence="1" type="primary">NCL1_49674</name>
    <name evidence="1" type="ORF">TNIN_46371</name>
</gene>
<dbReference type="EMBL" id="BMAV01018172">
    <property type="protein sequence ID" value="GFY70310.1"/>
    <property type="molecule type" value="Genomic_DNA"/>
</dbReference>
<dbReference type="GO" id="GO:0006355">
    <property type="term" value="P:regulation of DNA-templated transcription"/>
    <property type="evidence" value="ECO:0007669"/>
    <property type="project" value="InterPro"/>
</dbReference>
<organism evidence="1 2">
    <name type="scientific">Trichonephila inaurata madagascariensis</name>
    <dbReference type="NCBI Taxonomy" id="2747483"/>
    <lineage>
        <taxon>Eukaryota</taxon>
        <taxon>Metazoa</taxon>
        <taxon>Ecdysozoa</taxon>
        <taxon>Arthropoda</taxon>
        <taxon>Chelicerata</taxon>
        <taxon>Arachnida</taxon>
        <taxon>Araneae</taxon>
        <taxon>Araneomorphae</taxon>
        <taxon>Entelegynae</taxon>
        <taxon>Araneoidea</taxon>
        <taxon>Nephilidae</taxon>
        <taxon>Trichonephila</taxon>
        <taxon>Trichonephila inaurata</taxon>
    </lineage>
</organism>
<keyword evidence="2" id="KW-1185">Reference proteome</keyword>
<name>A0A8X7CLQ2_9ARAC</name>
<dbReference type="GO" id="GO:0003677">
    <property type="term" value="F:DNA binding"/>
    <property type="evidence" value="ECO:0007669"/>
    <property type="project" value="InterPro"/>
</dbReference>
<evidence type="ECO:0000313" key="2">
    <source>
        <dbReference type="Proteomes" id="UP000886998"/>
    </source>
</evidence>
<evidence type="ECO:0000313" key="1">
    <source>
        <dbReference type="EMBL" id="GFY70310.1"/>
    </source>
</evidence>
<dbReference type="AlphaFoldDB" id="A0A8X7CLQ2"/>
<dbReference type="InterPro" id="IPR009044">
    <property type="entry name" value="ssDNA-bd_transcriptional_reg"/>
</dbReference>
<dbReference type="OrthoDB" id="6503589at2759"/>
<proteinExistence type="predicted"/>
<accession>A0A8X7CLQ2</accession>
<comment type="caution">
    <text evidence="1">The sequence shown here is derived from an EMBL/GenBank/DDBJ whole genome shotgun (WGS) entry which is preliminary data.</text>
</comment>